<feature type="region of interest" description="Disordered" evidence="1">
    <location>
        <begin position="329"/>
        <end position="357"/>
    </location>
</feature>
<feature type="region of interest" description="Disordered" evidence="1">
    <location>
        <begin position="223"/>
        <end position="249"/>
    </location>
</feature>
<organism evidence="2 3">
    <name type="scientific">Nitzschia inconspicua</name>
    <dbReference type="NCBI Taxonomy" id="303405"/>
    <lineage>
        <taxon>Eukaryota</taxon>
        <taxon>Sar</taxon>
        <taxon>Stramenopiles</taxon>
        <taxon>Ochrophyta</taxon>
        <taxon>Bacillariophyta</taxon>
        <taxon>Bacillariophyceae</taxon>
        <taxon>Bacillariophycidae</taxon>
        <taxon>Bacillariales</taxon>
        <taxon>Bacillariaceae</taxon>
        <taxon>Nitzschia</taxon>
    </lineage>
</organism>
<reference evidence="2" key="1">
    <citation type="journal article" date="2021" name="Sci. Rep.">
        <title>Diploid genomic architecture of Nitzschia inconspicua, an elite biomass production diatom.</title>
        <authorList>
            <person name="Oliver A."/>
            <person name="Podell S."/>
            <person name="Pinowska A."/>
            <person name="Traller J.C."/>
            <person name="Smith S.R."/>
            <person name="McClure R."/>
            <person name="Beliaev A."/>
            <person name="Bohutskyi P."/>
            <person name="Hill E.A."/>
            <person name="Rabines A."/>
            <person name="Zheng H."/>
            <person name="Allen L.Z."/>
            <person name="Kuo A."/>
            <person name="Grigoriev I.V."/>
            <person name="Allen A.E."/>
            <person name="Hazlebeck D."/>
            <person name="Allen E.E."/>
        </authorList>
    </citation>
    <scope>NUCLEOTIDE SEQUENCE</scope>
    <source>
        <strain evidence="2">Hildebrandi</strain>
    </source>
</reference>
<evidence type="ECO:0000256" key="1">
    <source>
        <dbReference type="SAM" id="MobiDB-lite"/>
    </source>
</evidence>
<dbReference type="EMBL" id="JAGRRH010000007">
    <property type="protein sequence ID" value="KAG7365999.1"/>
    <property type="molecule type" value="Genomic_DNA"/>
</dbReference>
<sequence>MIKLCATTPPAILAFLLHPTNLWSDHSIDKMPPQQDNGANASGGGEAIASATGTVAVDGSSSYWEAPAEENLQGKRLSKLDLSSLEHQRAPEETPAVEKGEEATNVSKTEPGSYWDSPTEKGLEGQRLSKMDLTALEAQHLDKIDIGKKRNAIASYWEWQGEKLKSTLSNLSLSKLSKGSRSSANETQENAKECPPTSHKQENYWEWNGEKFKQTLSNMSLSNLAKGSRTKEENATGSDKTESSGMGPRRLSNNSYWFWKNSSTNNLNSPEPSLTALENTSTEGASVADVRPCRGNEGGGLYWFWRNSSTNSLSAASTVSLDTLDKKVRASESGKRTTKKDDSIGGTTTTSGPITNLQHRMRNSWKKSFQNFSTNSLSKLDEDNTVSATKKGWKEAFTGKKKTLNLDNDDSLGGKSACSNGSFGEGAITF</sequence>
<feature type="compositionally biased region" description="Low complexity" evidence="1">
    <location>
        <begin position="344"/>
        <end position="355"/>
    </location>
</feature>
<feature type="compositionally biased region" description="Basic and acidic residues" evidence="1">
    <location>
        <begin position="229"/>
        <end position="242"/>
    </location>
</feature>
<evidence type="ECO:0000313" key="2">
    <source>
        <dbReference type="EMBL" id="KAG7365999.1"/>
    </source>
</evidence>
<proteinExistence type="predicted"/>
<comment type="caution">
    <text evidence="2">The sequence shown here is derived from an EMBL/GenBank/DDBJ whole genome shotgun (WGS) entry which is preliminary data.</text>
</comment>
<protein>
    <submittedName>
        <fullName evidence="2">Uncharacterized protein</fullName>
    </submittedName>
</protein>
<feature type="compositionally biased region" description="Basic and acidic residues" evidence="1">
    <location>
        <begin position="86"/>
        <end position="102"/>
    </location>
</feature>
<dbReference type="Proteomes" id="UP000693970">
    <property type="component" value="Unassembled WGS sequence"/>
</dbReference>
<feature type="compositionally biased region" description="Polar residues" evidence="1">
    <location>
        <begin position="267"/>
        <end position="284"/>
    </location>
</feature>
<feature type="compositionally biased region" description="Basic and acidic residues" evidence="1">
    <location>
        <begin position="329"/>
        <end position="343"/>
    </location>
</feature>
<reference evidence="2" key="2">
    <citation type="submission" date="2021-04" db="EMBL/GenBank/DDBJ databases">
        <authorList>
            <person name="Podell S."/>
        </authorList>
    </citation>
    <scope>NUCLEOTIDE SEQUENCE</scope>
    <source>
        <strain evidence="2">Hildebrandi</strain>
    </source>
</reference>
<feature type="region of interest" description="Disordered" evidence="1">
    <location>
        <begin position="27"/>
        <end position="46"/>
    </location>
</feature>
<evidence type="ECO:0000313" key="3">
    <source>
        <dbReference type="Proteomes" id="UP000693970"/>
    </source>
</evidence>
<keyword evidence="3" id="KW-1185">Reference proteome</keyword>
<name>A0A9K3Q2G0_9STRA</name>
<dbReference type="OrthoDB" id="52226at2759"/>
<feature type="region of interest" description="Disordered" evidence="1">
    <location>
        <begin position="86"/>
        <end position="122"/>
    </location>
</feature>
<accession>A0A9K3Q2G0</accession>
<feature type="region of interest" description="Disordered" evidence="1">
    <location>
        <begin position="267"/>
        <end position="292"/>
    </location>
</feature>
<feature type="region of interest" description="Disordered" evidence="1">
    <location>
        <begin position="175"/>
        <end position="203"/>
    </location>
</feature>
<dbReference type="AlphaFoldDB" id="A0A9K3Q2G0"/>
<gene>
    <name evidence="2" type="ORF">IV203_028669</name>
</gene>